<dbReference type="EMBL" id="JMSN01000015">
    <property type="protein sequence ID" value="KDN51998.1"/>
    <property type="molecule type" value="Genomic_DNA"/>
</dbReference>
<protein>
    <submittedName>
        <fullName evidence="2">Uncharacterized protein</fullName>
    </submittedName>
</protein>
<dbReference type="Proteomes" id="UP000027361">
    <property type="component" value="Unassembled WGS sequence"/>
</dbReference>
<feature type="compositionally biased region" description="Polar residues" evidence="1">
    <location>
        <begin position="104"/>
        <end position="117"/>
    </location>
</feature>
<dbReference type="AlphaFoldDB" id="A0A066WHK5"/>
<dbReference type="RefSeq" id="XP_013244804.1">
    <property type="nucleotide sequence ID" value="XM_013389350.1"/>
</dbReference>
<proteinExistence type="predicted"/>
<sequence length="147" mass="17230">MVRRMRTGSAGAAARLHAPMLMQALSFSRPGQVLMQCCRWIAPVQRGRAQIGWTECELEENQYIETLKPWAEQKKRAKRNEKRMMMSTREGERNRRKSERRPSQVASLQPINHSLTSRVPRRTQLAISDHCQPAVTLRRLQRIRRRV</sequence>
<dbReference type="GeneID" id="25267497"/>
<evidence type="ECO:0000256" key="1">
    <source>
        <dbReference type="SAM" id="MobiDB-lite"/>
    </source>
</evidence>
<gene>
    <name evidence="2" type="ORF">K437DRAFT_45288</name>
</gene>
<comment type="caution">
    <text evidence="2">The sequence shown here is derived from an EMBL/GenBank/DDBJ whole genome shotgun (WGS) entry which is preliminary data.</text>
</comment>
<dbReference type="InParanoid" id="A0A066WHK5"/>
<keyword evidence="3" id="KW-1185">Reference proteome</keyword>
<feature type="region of interest" description="Disordered" evidence="1">
    <location>
        <begin position="74"/>
        <end position="119"/>
    </location>
</feature>
<dbReference type="HOGENOM" id="CLU_1769378_0_0_1"/>
<evidence type="ECO:0000313" key="3">
    <source>
        <dbReference type="Proteomes" id="UP000027361"/>
    </source>
</evidence>
<accession>A0A066WHK5</accession>
<name>A0A066WHK5_TILAU</name>
<organism evidence="2 3">
    <name type="scientific">Tilletiaria anomala (strain ATCC 24038 / CBS 436.72 / UBC 951)</name>
    <dbReference type="NCBI Taxonomy" id="1037660"/>
    <lineage>
        <taxon>Eukaryota</taxon>
        <taxon>Fungi</taxon>
        <taxon>Dikarya</taxon>
        <taxon>Basidiomycota</taxon>
        <taxon>Ustilaginomycotina</taxon>
        <taxon>Exobasidiomycetes</taxon>
        <taxon>Georgefischeriales</taxon>
        <taxon>Tilletiariaceae</taxon>
        <taxon>Tilletiaria</taxon>
    </lineage>
</organism>
<evidence type="ECO:0000313" key="2">
    <source>
        <dbReference type="EMBL" id="KDN51998.1"/>
    </source>
</evidence>
<reference evidence="2 3" key="1">
    <citation type="submission" date="2014-05" db="EMBL/GenBank/DDBJ databases">
        <title>Draft genome sequence of a rare smut relative, Tilletiaria anomala UBC 951.</title>
        <authorList>
            <consortium name="DOE Joint Genome Institute"/>
            <person name="Toome M."/>
            <person name="Kuo A."/>
            <person name="Henrissat B."/>
            <person name="Lipzen A."/>
            <person name="Tritt A."/>
            <person name="Yoshinaga Y."/>
            <person name="Zane M."/>
            <person name="Barry K."/>
            <person name="Grigoriev I.V."/>
            <person name="Spatafora J.W."/>
            <person name="Aimea M.C."/>
        </authorList>
    </citation>
    <scope>NUCLEOTIDE SEQUENCE [LARGE SCALE GENOMIC DNA]</scope>
    <source>
        <strain evidence="2 3">UBC 951</strain>
    </source>
</reference>